<dbReference type="Proteomes" id="UP000034947">
    <property type="component" value="Unassembled WGS sequence"/>
</dbReference>
<dbReference type="EMBL" id="JYKN01000276">
    <property type="protein sequence ID" value="KKK24978.1"/>
    <property type="molecule type" value="Genomic_DNA"/>
</dbReference>
<keyword evidence="2" id="KW-1185">Reference proteome</keyword>
<accession>A0A0F8UZP2</accession>
<dbReference type="AlphaFoldDB" id="A0A0F8UZP2"/>
<keyword evidence="1" id="KW-0808">Transferase</keyword>
<reference evidence="1 2" key="1">
    <citation type="submission" date="2015-02" db="EMBL/GenBank/DDBJ databases">
        <title>Draft Genome Sequences of Two Closely-Related Aflatoxigenic Aspergillus Species Obtained from the Cote d'Ivoire.</title>
        <authorList>
            <person name="Moore G.G."/>
            <person name="Beltz S.B."/>
            <person name="Mack B.M."/>
        </authorList>
    </citation>
    <scope>NUCLEOTIDE SEQUENCE [LARGE SCALE GENOMIC DNA]</scope>
    <source>
        <strain evidence="1 2">SRRC1432</strain>
    </source>
</reference>
<dbReference type="OrthoDB" id="5043642at2759"/>
<protein>
    <submittedName>
        <fullName evidence="1">N-acetyltransferase</fullName>
    </submittedName>
</protein>
<name>A0A0F8UZP2_9EURO</name>
<sequence>MLLNATTAISTSKVLLVPYAKWHVLRYHEWMKDEVTALSFRT</sequence>
<evidence type="ECO:0000313" key="2">
    <source>
        <dbReference type="Proteomes" id="UP000034947"/>
    </source>
</evidence>
<organism evidence="1 2">
    <name type="scientific">Aspergillus ochraceoroseus</name>
    <dbReference type="NCBI Taxonomy" id="138278"/>
    <lineage>
        <taxon>Eukaryota</taxon>
        <taxon>Fungi</taxon>
        <taxon>Dikarya</taxon>
        <taxon>Ascomycota</taxon>
        <taxon>Pezizomycotina</taxon>
        <taxon>Eurotiomycetes</taxon>
        <taxon>Eurotiomycetidae</taxon>
        <taxon>Eurotiales</taxon>
        <taxon>Aspergillaceae</taxon>
        <taxon>Aspergillus</taxon>
        <taxon>Aspergillus subgen. Nidulantes</taxon>
    </lineage>
</organism>
<proteinExistence type="predicted"/>
<evidence type="ECO:0000313" key="1">
    <source>
        <dbReference type="EMBL" id="KKK24978.1"/>
    </source>
</evidence>
<comment type="caution">
    <text evidence="1">The sequence shown here is derived from an EMBL/GenBank/DDBJ whole genome shotgun (WGS) entry which is preliminary data.</text>
</comment>
<gene>
    <name evidence="1" type="ORF">AOCH_003588</name>
</gene>
<dbReference type="GO" id="GO:0016740">
    <property type="term" value="F:transferase activity"/>
    <property type="evidence" value="ECO:0007669"/>
    <property type="project" value="UniProtKB-KW"/>
</dbReference>